<dbReference type="EMBL" id="CP000141">
    <property type="protein sequence ID" value="ABB14338.1"/>
    <property type="molecule type" value="Genomic_DNA"/>
</dbReference>
<sequence>MALNLPPHGKKVIVMTFSVMLPEVSFTCTLIGLGPSDSVTIMLTSAFFVPTAMTLPAMRLRFQSIAIF</sequence>
<name>Q3A970_CARHZ</name>
<organism evidence="2 3">
    <name type="scientific">Carboxydothermus hydrogenoformans (strain ATCC BAA-161 / DSM 6008 / Z-2901)</name>
    <dbReference type="NCBI Taxonomy" id="246194"/>
    <lineage>
        <taxon>Bacteria</taxon>
        <taxon>Bacillati</taxon>
        <taxon>Bacillota</taxon>
        <taxon>Clostridia</taxon>
        <taxon>Thermoanaerobacterales</taxon>
        <taxon>Thermoanaerobacteraceae</taxon>
        <taxon>Carboxydothermus</taxon>
    </lineage>
</organism>
<evidence type="ECO:0000256" key="1">
    <source>
        <dbReference type="SAM" id="Phobius"/>
    </source>
</evidence>
<dbReference type="AlphaFoldDB" id="Q3A970"/>
<dbReference type="InParanoid" id="Q3A970"/>
<keyword evidence="3" id="KW-1185">Reference proteome</keyword>
<feature type="transmembrane region" description="Helical" evidence="1">
    <location>
        <begin position="39"/>
        <end position="58"/>
    </location>
</feature>
<proteinExistence type="predicted"/>
<evidence type="ECO:0000313" key="3">
    <source>
        <dbReference type="Proteomes" id="UP000002706"/>
    </source>
</evidence>
<protein>
    <submittedName>
        <fullName evidence="2">Uncharacterized protein</fullName>
    </submittedName>
</protein>
<keyword evidence="1" id="KW-1133">Transmembrane helix</keyword>
<accession>Q3A970</accession>
<dbReference type="Proteomes" id="UP000002706">
    <property type="component" value="Chromosome"/>
</dbReference>
<keyword evidence="1" id="KW-0472">Membrane</keyword>
<reference evidence="2 3" key="1">
    <citation type="journal article" date="2005" name="PLoS Genet.">
        <title>Life in hot carbon monoxide: the complete genome sequence of Carboxydothermus hydrogenoformans Z-2901.</title>
        <authorList>
            <person name="Wu M."/>
            <person name="Ren Q."/>
            <person name="Durkin A.S."/>
            <person name="Daugherty S.C."/>
            <person name="Brinkac L.M."/>
            <person name="Dodson R.J."/>
            <person name="Madupu R."/>
            <person name="Sullivan S.A."/>
            <person name="Kolonay J.F."/>
            <person name="Haft D.H."/>
            <person name="Nelson W.C."/>
            <person name="Tallon L.J."/>
            <person name="Jones K.M."/>
            <person name="Ulrich L.E."/>
            <person name="Gonzalez J.M."/>
            <person name="Zhulin I.B."/>
            <person name="Robb F.T."/>
            <person name="Eisen J.A."/>
        </authorList>
    </citation>
    <scope>NUCLEOTIDE SEQUENCE [LARGE SCALE GENOMIC DNA]</scope>
    <source>
        <strain evidence="3">ATCC BAA-161 / DSM 6008 / Z-2901</strain>
    </source>
</reference>
<keyword evidence="1" id="KW-0812">Transmembrane</keyword>
<evidence type="ECO:0000313" key="2">
    <source>
        <dbReference type="EMBL" id="ABB14338.1"/>
    </source>
</evidence>
<feature type="transmembrane region" description="Helical" evidence="1">
    <location>
        <begin position="12"/>
        <end position="33"/>
    </location>
</feature>
<dbReference type="HOGENOM" id="CLU_2786238_0_0_9"/>
<gene>
    <name evidence="2" type="ordered locus">CHY_2521</name>
</gene>
<dbReference type="KEGG" id="chy:CHY_2521"/>